<dbReference type="SUPFAM" id="SSF46689">
    <property type="entry name" value="Homeodomain-like"/>
    <property type="match status" value="1"/>
</dbReference>
<dbReference type="Pfam" id="PF13592">
    <property type="entry name" value="HTH_33"/>
    <property type="match status" value="1"/>
</dbReference>
<proteinExistence type="predicted"/>
<evidence type="ECO:0000313" key="2">
    <source>
        <dbReference type="EMBL" id="QFZ18690.1"/>
    </source>
</evidence>
<dbReference type="InterPro" id="IPR025959">
    <property type="entry name" value="Winged_HTH_dom"/>
</dbReference>
<dbReference type="RefSeq" id="WP_153278143.1">
    <property type="nucleotide sequence ID" value="NZ_CP034550.1"/>
</dbReference>
<sequence length="164" mass="18848">MRYPDGGGLTAKQRARREQVRFEAAELFARGVGPPQVAKLLRVSCKSAYAWHARWRAGGVEALASKGPCGRRSRMRPQWRDWLGEELDKGPAAHGWDEEQGWTLARVALVIARRFHVRFSPAQTWRILRQMGFTPQLPAHRSAERDEHRVATWVRTTWPRVGKE</sequence>
<organism evidence="2 3">
    <name type="scientific">Saccharothrix syringae</name>
    <name type="common">Nocardiopsis syringae</name>
    <dbReference type="NCBI Taxonomy" id="103733"/>
    <lineage>
        <taxon>Bacteria</taxon>
        <taxon>Bacillati</taxon>
        <taxon>Actinomycetota</taxon>
        <taxon>Actinomycetes</taxon>
        <taxon>Pseudonocardiales</taxon>
        <taxon>Pseudonocardiaceae</taxon>
        <taxon>Saccharothrix</taxon>
    </lineage>
</organism>
<feature type="domain" description="Winged helix-turn helix" evidence="1">
    <location>
        <begin position="100"/>
        <end position="156"/>
    </location>
</feature>
<reference evidence="3" key="1">
    <citation type="journal article" date="2021" name="Curr. Microbiol.">
        <title>Complete genome of nocamycin-producing strain Saccharothrix syringae NRRL B-16468 reveals the biosynthetic potential for secondary metabolites.</title>
        <authorList>
            <person name="Mo X."/>
            <person name="Yang S."/>
        </authorList>
    </citation>
    <scope>NUCLEOTIDE SEQUENCE [LARGE SCALE GENOMIC DNA]</scope>
    <source>
        <strain evidence="3">ATCC 51364 / DSM 43886 / JCM 6844 / KCTC 9398 / NBRC 14523 / NRRL B-16468 / INA 2240</strain>
    </source>
</reference>
<keyword evidence="3" id="KW-1185">Reference proteome</keyword>
<name>A0A5Q0GYV4_SACSY</name>
<dbReference type="AlphaFoldDB" id="A0A5Q0GYV4"/>
<protein>
    <submittedName>
        <fullName evidence="2">Transposase</fullName>
    </submittedName>
</protein>
<dbReference type="InterPro" id="IPR009057">
    <property type="entry name" value="Homeodomain-like_sf"/>
</dbReference>
<dbReference type="KEGG" id="ssyi:EKG83_15565"/>
<dbReference type="Proteomes" id="UP000325787">
    <property type="component" value="Chromosome"/>
</dbReference>
<evidence type="ECO:0000259" key="1">
    <source>
        <dbReference type="Pfam" id="PF13592"/>
    </source>
</evidence>
<accession>A0A5Q0GYV4</accession>
<gene>
    <name evidence="2" type="ORF">EKG83_15565</name>
</gene>
<evidence type="ECO:0000313" key="3">
    <source>
        <dbReference type="Proteomes" id="UP000325787"/>
    </source>
</evidence>
<dbReference type="EMBL" id="CP034550">
    <property type="protein sequence ID" value="QFZ18690.1"/>
    <property type="molecule type" value="Genomic_DNA"/>
</dbReference>
<dbReference type="Pfam" id="PF13384">
    <property type="entry name" value="HTH_23"/>
    <property type="match status" value="1"/>
</dbReference>